<feature type="domain" description="RDD" evidence="7">
    <location>
        <begin position="35"/>
        <end position="162"/>
    </location>
</feature>
<evidence type="ECO:0000256" key="4">
    <source>
        <dbReference type="ARBA" id="ARBA00022989"/>
    </source>
</evidence>
<feature type="transmembrane region" description="Helical" evidence="6">
    <location>
        <begin position="41"/>
        <end position="63"/>
    </location>
</feature>
<evidence type="ECO:0000256" key="3">
    <source>
        <dbReference type="ARBA" id="ARBA00022692"/>
    </source>
</evidence>
<dbReference type="PANTHER" id="PTHR36115">
    <property type="entry name" value="PROLINE-RICH ANTIGEN HOMOLOG-RELATED"/>
    <property type="match status" value="1"/>
</dbReference>
<accession>A0AAP1WMS3</accession>
<keyword evidence="3 6" id="KW-0812">Transmembrane</keyword>
<evidence type="ECO:0000313" key="9">
    <source>
        <dbReference type="Proteomes" id="UP001223261"/>
    </source>
</evidence>
<evidence type="ECO:0000256" key="1">
    <source>
        <dbReference type="ARBA" id="ARBA00004651"/>
    </source>
</evidence>
<dbReference type="Pfam" id="PF06271">
    <property type="entry name" value="RDD"/>
    <property type="match status" value="1"/>
</dbReference>
<evidence type="ECO:0000256" key="2">
    <source>
        <dbReference type="ARBA" id="ARBA00022475"/>
    </source>
</evidence>
<evidence type="ECO:0000313" key="8">
    <source>
        <dbReference type="EMBL" id="WHI58876.1"/>
    </source>
</evidence>
<protein>
    <submittedName>
        <fullName evidence="8">RDD family protein</fullName>
    </submittedName>
</protein>
<name>A0AAP1WMS3_MAMLE</name>
<dbReference type="GO" id="GO:0005886">
    <property type="term" value="C:plasma membrane"/>
    <property type="evidence" value="ECO:0007669"/>
    <property type="project" value="UniProtKB-SubCell"/>
</dbReference>
<keyword evidence="4 6" id="KW-1133">Transmembrane helix</keyword>
<keyword evidence="5 6" id="KW-0472">Membrane</keyword>
<comment type="subcellular location">
    <subcellularLocation>
        <location evidence="1">Cell membrane</location>
        <topology evidence="1">Multi-pass membrane protein</topology>
    </subcellularLocation>
</comment>
<evidence type="ECO:0000256" key="6">
    <source>
        <dbReference type="SAM" id="Phobius"/>
    </source>
</evidence>
<gene>
    <name evidence="8" type="ORF">PYH69_08920</name>
</gene>
<evidence type="ECO:0000256" key="5">
    <source>
        <dbReference type="ARBA" id="ARBA00023136"/>
    </source>
</evidence>
<feature type="transmembrane region" description="Helical" evidence="6">
    <location>
        <begin position="131"/>
        <end position="150"/>
    </location>
</feature>
<proteinExistence type="predicted"/>
<keyword evidence="2" id="KW-1003">Cell membrane</keyword>
<dbReference type="InterPro" id="IPR010432">
    <property type="entry name" value="RDD"/>
</dbReference>
<evidence type="ECO:0000259" key="7">
    <source>
        <dbReference type="Pfam" id="PF06271"/>
    </source>
</evidence>
<dbReference type="AlphaFoldDB" id="A0AAP1WMS3"/>
<organism evidence="8 9">
    <name type="scientific">Mammaliicoccus lentus</name>
    <name type="common">Staphylococcus lentus</name>
    <dbReference type="NCBI Taxonomy" id="42858"/>
    <lineage>
        <taxon>Bacteria</taxon>
        <taxon>Bacillati</taxon>
        <taxon>Bacillota</taxon>
        <taxon>Bacilli</taxon>
        <taxon>Bacillales</taxon>
        <taxon>Staphylococcaceae</taxon>
        <taxon>Mammaliicoccus</taxon>
    </lineage>
</organism>
<dbReference type="InterPro" id="IPR051791">
    <property type="entry name" value="Pra-immunoreactive"/>
</dbReference>
<reference evidence="8" key="1">
    <citation type="journal article" date="2023" name="Antibiotics">
        <title>Prevalence and Molecular Characterization of Methicillin-Resistant Staphylococci (MRS) and Mammaliicocci (MRM) in Dromedary Camels from Algeria: First Detection of SCCmec-mecC Hybrid in Methicillin-Resistant Mammaliicoccus lentus.</title>
        <authorList>
            <person name="Belhout C."/>
            <person name="Boyen F."/>
            <person name="Vereecke N."/>
            <person name="Theuns S."/>
            <person name="Taibi N."/>
            <person name="Stegger M."/>
            <person name="de la Fe-Rodriguez P.Y."/>
            <person name="Bouayad L."/>
            <person name="Elgroud R."/>
            <person name="Butaye P."/>
        </authorList>
    </citation>
    <scope>NUCLEOTIDE SEQUENCE</scope>
    <source>
        <strain evidence="8">7048</strain>
    </source>
</reference>
<dbReference type="GeneID" id="99676378"/>
<feature type="transmembrane region" description="Helical" evidence="6">
    <location>
        <begin position="75"/>
        <end position="100"/>
    </location>
</feature>
<dbReference type="Proteomes" id="UP001223261">
    <property type="component" value="Chromosome"/>
</dbReference>
<dbReference type="PANTHER" id="PTHR36115:SF9">
    <property type="entry name" value="LMO1584 PROTEIN"/>
    <property type="match status" value="1"/>
</dbReference>
<sequence length="186" mass="21482">MTEVHYEQVASSREQSDIERTVNKYMSSIKSIVFAGFWVRFLAYIIDLLALAGFKGIVLGPLFASTSIKSEYLFVPYFSVENIVSALIFYLYFVLMTYYFKATLGKMILGLSVYREDAKPLKFTDVLFREWIGRIISGILLGLPYIVVAFNKKHKGIHDYFGDTVVLKNKYIEMRKDFQRVTSQNS</sequence>
<dbReference type="RefSeq" id="WP_017000633.1">
    <property type="nucleotide sequence ID" value="NZ_CABIVY010000011.1"/>
</dbReference>
<dbReference type="EMBL" id="CP118848">
    <property type="protein sequence ID" value="WHI58876.1"/>
    <property type="molecule type" value="Genomic_DNA"/>
</dbReference>